<sequence>MLSLDTLEGATAWKSNTGTLHGTSFIPPSQEGYIVLTNPNAVSATATWRGNGITLAAMSSDRVQWPPSGITGAATINSDFPVGIQWQSHSEANGVFQIGAVDTGMESGKEFHISTTQTLNLELRSNGQQTLFNASNQVSNNTILNQGSTIGIPLEDEHVYLNTTEGYGMYATAVNGTIGLMQAMNDGERRCVDVSVTASGWVDLKMPWESMGGRSIIDMQTAWQAGTYPASVHMQMYGMVVEEPYTPIGSAWIMQISRFTYAFDSSVTGMEVAMTGGAVVTNHPEFNPTVIVSPSDRGGPGPRFAATIPSLHPTSDSSVGGGNLLMEVTLSKRTSLASDIAYEVRRGWAEPYGEAIALASTDGLESSIDWTIYPGRLDLLTDYVGWVPDPGYGTSEAIWHTAGEPIQFSLQISSLDAYVSEVIA</sequence>
<dbReference type="AlphaFoldDB" id="Q9P9A4"/>
<reference evidence="1" key="1">
    <citation type="journal article" date="2000" name="Environ. Microbiol.">
        <title>Construction and analysis of bacterial artificial chromosome libraries from a marine microbial assemblage.</title>
        <authorList>
            <person name="Beja O."/>
            <person name="Suzuki M.T."/>
            <person name="Koonin E.V."/>
            <person name="Aravind L."/>
            <person name="Hadd A."/>
            <person name="Nguyen L.P."/>
            <person name="Villacorta R."/>
            <person name="Amjadi M."/>
            <person name="Garrigues C."/>
            <person name="Jovanovich S.B."/>
            <person name="Feldman R.A."/>
            <person name="Delong E.F."/>
        </authorList>
    </citation>
    <scope>NUCLEOTIDE SEQUENCE</scope>
</reference>
<organism evidence="1">
    <name type="scientific">uncultured marine group II euryarchaeote 37F11</name>
    <dbReference type="NCBI Taxonomy" id="133822"/>
    <lineage>
        <taxon>Archaea</taxon>
        <taxon>Methanobacteriati</taxon>
        <taxon>Thermoplasmatota</taxon>
        <taxon>Candidatus Poseidoniia</taxon>
        <taxon>Candidatus Poseidoniales</taxon>
        <taxon>environmental samples</taxon>
    </lineage>
</organism>
<proteinExistence type="predicted"/>
<evidence type="ECO:0000313" key="1">
    <source>
        <dbReference type="EMBL" id="AAF97213.1"/>
    </source>
</evidence>
<accession>Q9P9A4</accession>
<dbReference type="EMBL" id="AF268611">
    <property type="protein sequence ID" value="AAF97213.1"/>
    <property type="molecule type" value="Genomic_DNA"/>
</dbReference>
<protein>
    <submittedName>
        <fullName evidence="1">Uncharacterized protein</fullName>
    </submittedName>
</protein>
<name>Q9P9A4_9ARCH</name>